<sequence>MTLDLSRTRWRKSSFSGGNGGACVEVSTVGAVRDSKNPEGGVLAVDLRDLVRAVKSGQITA</sequence>
<evidence type="ECO:0000256" key="1">
    <source>
        <dbReference type="SAM" id="MobiDB-lite"/>
    </source>
</evidence>
<evidence type="ECO:0000313" key="4">
    <source>
        <dbReference type="Proteomes" id="UP001596157"/>
    </source>
</evidence>
<gene>
    <name evidence="3" type="ORF">ACFPM7_13775</name>
</gene>
<proteinExistence type="predicted"/>
<accession>A0ABW0EPX7</accession>
<dbReference type="Proteomes" id="UP001596157">
    <property type="component" value="Unassembled WGS sequence"/>
</dbReference>
<dbReference type="Pfam" id="PF04149">
    <property type="entry name" value="DUF397"/>
    <property type="match status" value="1"/>
</dbReference>
<dbReference type="EMBL" id="JBHSKF010000005">
    <property type="protein sequence ID" value="MFC5288124.1"/>
    <property type="molecule type" value="Genomic_DNA"/>
</dbReference>
<dbReference type="InterPro" id="IPR007278">
    <property type="entry name" value="DUF397"/>
</dbReference>
<protein>
    <submittedName>
        <fullName evidence="3">DUF397 domain-containing protein</fullName>
    </submittedName>
</protein>
<organism evidence="3 4">
    <name type="scientific">Actinokineospora guangxiensis</name>
    <dbReference type="NCBI Taxonomy" id="1490288"/>
    <lineage>
        <taxon>Bacteria</taxon>
        <taxon>Bacillati</taxon>
        <taxon>Actinomycetota</taxon>
        <taxon>Actinomycetes</taxon>
        <taxon>Pseudonocardiales</taxon>
        <taxon>Pseudonocardiaceae</taxon>
        <taxon>Actinokineospora</taxon>
    </lineage>
</organism>
<feature type="domain" description="DUF397" evidence="2">
    <location>
        <begin position="9"/>
        <end position="46"/>
    </location>
</feature>
<comment type="caution">
    <text evidence="3">The sequence shown here is derived from an EMBL/GenBank/DDBJ whole genome shotgun (WGS) entry which is preliminary data.</text>
</comment>
<dbReference type="RefSeq" id="WP_378247754.1">
    <property type="nucleotide sequence ID" value="NZ_JBHSKF010000005.1"/>
</dbReference>
<reference evidence="4" key="1">
    <citation type="journal article" date="2019" name="Int. J. Syst. Evol. Microbiol.">
        <title>The Global Catalogue of Microorganisms (GCM) 10K type strain sequencing project: providing services to taxonomists for standard genome sequencing and annotation.</title>
        <authorList>
            <consortium name="The Broad Institute Genomics Platform"/>
            <consortium name="The Broad Institute Genome Sequencing Center for Infectious Disease"/>
            <person name="Wu L."/>
            <person name="Ma J."/>
        </authorList>
    </citation>
    <scope>NUCLEOTIDE SEQUENCE [LARGE SCALE GENOMIC DNA]</scope>
    <source>
        <strain evidence="4">CCUG 59778</strain>
    </source>
</reference>
<feature type="region of interest" description="Disordered" evidence="1">
    <location>
        <begin position="1"/>
        <end position="20"/>
    </location>
</feature>
<evidence type="ECO:0000313" key="3">
    <source>
        <dbReference type="EMBL" id="MFC5288124.1"/>
    </source>
</evidence>
<keyword evidence="4" id="KW-1185">Reference proteome</keyword>
<evidence type="ECO:0000259" key="2">
    <source>
        <dbReference type="Pfam" id="PF04149"/>
    </source>
</evidence>
<name>A0ABW0EPX7_9PSEU</name>